<dbReference type="EC" id="3.1.1.5" evidence="3"/>
<accession>A0A1E4SL79</accession>
<evidence type="ECO:0000256" key="8">
    <source>
        <dbReference type="ARBA" id="ARBA00022801"/>
    </source>
</evidence>
<keyword evidence="9" id="KW-0256">Endoplasmic reticulum</keyword>
<keyword evidence="24" id="KW-1185">Reference proteome</keyword>
<evidence type="ECO:0000256" key="18">
    <source>
        <dbReference type="PROSITE-ProRule" id="PRU01161"/>
    </source>
</evidence>
<dbReference type="InterPro" id="IPR050301">
    <property type="entry name" value="NTE"/>
</dbReference>
<evidence type="ECO:0000256" key="14">
    <source>
        <dbReference type="ARBA" id="ARBA00024965"/>
    </source>
</evidence>
<evidence type="ECO:0000256" key="17">
    <source>
        <dbReference type="ARBA" id="ARBA00049531"/>
    </source>
</evidence>
<dbReference type="GO" id="GO:0005789">
    <property type="term" value="C:endoplasmic reticulum membrane"/>
    <property type="evidence" value="ECO:0007669"/>
    <property type="project" value="UniProtKB-SubCell"/>
</dbReference>
<keyword evidence="8 18" id="KW-0378">Hydrolase</keyword>
<evidence type="ECO:0000313" key="23">
    <source>
        <dbReference type="EMBL" id="ODV80254.1"/>
    </source>
</evidence>
<evidence type="ECO:0000259" key="21">
    <source>
        <dbReference type="PROSITE" id="PS50042"/>
    </source>
</evidence>
<dbReference type="Proteomes" id="UP000094285">
    <property type="component" value="Unassembled WGS sequence"/>
</dbReference>
<keyword evidence="11 20" id="KW-1133">Transmembrane helix</keyword>
<dbReference type="PROSITE" id="PS50042">
    <property type="entry name" value="CNMP_BINDING_3"/>
    <property type="match status" value="2"/>
</dbReference>
<dbReference type="Gene3D" id="2.60.120.10">
    <property type="entry name" value="Jelly Rolls"/>
    <property type="match status" value="2"/>
</dbReference>
<evidence type="ECO:0000256" key="10">
    <source>
        <dbReference type="ARBA" id="ARBA00022963"/>
    </source>
</evidence>
<feature type="short sequence motif" description="GXGXXG" evidence="18">
    <location>
        <begin position="1220"/>
        <end position="1225"/>
    </location>
</feature>
<dbReference type="GeneID" id="30982764"/>
<evidence type="ECO:0000256" key="15">
    <source>
        <dbReference type="ARBA" id="ARBA00032944"/>
    </source>
</evidence>
<proteinExistence type="inferred from homology"/>
<evidence type="ECO:0000256" key="16">
    <source>
        <dbReference type="ARBA" id="ARBA00033005"/>
    </source>
</evidence>
<sequence length="1521" mass="169621">ASELLLQSEAPSSSIFGTFIWIGSLMFLKGINWLVLYIPTIIMNLLSTNFQISLSLSSLLLYLGIITGFCFLVVRYKYLTRYSQNTADSNHQKKTLNEGMDFVDPLNSKKRKKTSSTNYLDEFLSAIKVFGYLERPVFHELTKSMTTQKIARDEILYLNESLGFTIVVEGTLQVYTKIDNKNEQDSSQYFDSNEDNELNFEKDDTLVIGDQRYQLLNEVKSGAPLSSLISTLDLFKPLDEPNLNSTLSSFKINGKSPLVDRDQTVSPTPFNDLLRENSTTSSIASGPISPSQGYPHIVVKPKPAEDLSNKNRYHHGGATIAIIPRQAFQRVQAKYPKATSHIVTMVLTRLYKVTMNAIHNYLGLTKEIIESEIQLNKLEGIEDGLSLPRYLYEGLIEKFYDKNGLKKAGSSLSSSISIQKSISSNQNSSNGSKPRGLNRTSSRYVVLASRSKSSHPGDLLSSVPLSRRSDYYQSHTHPPLPSNFVLEANFNSRRSEQGQASKSYNSPTLNESKNTSTNFENIRERTFSDEREETEETSLRIAIVENMFKILGINENSSLTSTMNLASNQSSVSSSMVGLSALMDEKDNRKYANGTYDSRTGVVRFDSIGSNLLAPGRSSTPIKFFSTINQSDLKTSNSRDSTPSTLLENTGQRNSVQALHPDFNNVKNEFSKVLDIKYFEPGTTLVEQGTFNSGLYFVLDGNLEILYYPVNNASDVSSSRSKSAKRLYTVEPGGLAGYLTSIVGFRSLVTIKAPKNRGVIVAHIPKTEFAKLMDKHHFLLLPVASKLKSLLSRQILTIDFALEWCHIPAGNVLCSQGDLANGFHIVLSGRFRLVRNNSLTSEATLTDSNADDHSYNGNLIDESNSPKHLRASTTEEMETLGEYGHGETIGEVEVLTASRRTNSLIAVRDSETARIPRTLFEMLSLQNPSLMVKVSRIVANKVAIKASSMNHGSNSMLIPTSTTPYVSNDYKTITILPTVSGLPVREFADKLVHALKTIGRNVIVLDQASTLTHLGRHAFDERLSQLKLSGYFAYLEERYETIVYICDTQLKSNWTSTCISQGDCILLLADAEDDVVASGIGDYERLLIKLKTSARTDLCLIHQDKFVIPGSTSIWLKNRLWVHGHHHIQMEIPRAADQQVKKKPNIISDLAAKIGSKTNPNIKLRFENVKSKAMSSFIKLNNKINRNEGNHFKSPQSHKNDFLRLARILSNEAVGLVLGGGGSRGISHVGVVQALEKHGIPVDLIGGTSIGSFVGGLYAKDYNTVSIYGRAKKFSKRVASVWRSILDLTYPVTSYITGYEFNRGIWKVFGSTEIEDFWIKYFCNSTNITNSTMDIHENGYAWRFIRASMSLAGLLPPIAHNGCMLLDGGYLDNLPVMEMKKKGAKYIIAVDVGSADDRTPMNYGDTLSGFWVLFNRYNPFSKHPDIPNMMDIQMRLAYVASVNALELAKKTPGVMYLRPPIDNYATLDFAKFDEIYHVGLAYADSIFSTWENEGKLPPILGMVDKSEKNNERRLLYRRNSI</sequence>
<feature type="short sequence motif" description="DGA/G" evidence="18">
    <location>
        <begin position="1367"/>
        <end position="1369"/>
    </location>
</feature>
<feature type="region of interest" description="Disordered" evidence="19">
    <location>
        <begin position="421"/>
        <end position="440"/>
    </location>
</feature>
<dbReference type="PANTHER" id="PTHR14226">
    <property type="entry name" value="NEUROPATHY TARGET ESTERASE/SWISS CHEESE D.MELANOGASTER"/>
    <property type="match status" value="1"/>
</dbReference>
<dbReference type="EMBL" id="KV453911">
    <property type="protein sequence ID" value="ODV80254.1"/>
    <property type="molecule type" value="Genomic_DNA"/>
</dbReference>
<keyword evidence="13 20" id="KW-0472">Membrane</keyword>
<comment type="function">
    <text evidence="14">Intracellular phospholipase B that catalyzes the double deacylation of phosphatidylcholine (PC) to glycerophosphocholine (GroPCho). Plays an important role in membrane lipid homeostasis. Responsible for the rapid PC turnover in response to inositol, elevated temperatures, or when choline is present in the growth medium.</text>
</comment>
<feature type="domain" description="Cyclic nucleotide-binding" evidence="21">
    <location>
        <begin position="669"/>
        <end position="773"/>
    </location>
</feature>
<dbReference type="RefSeq" id="XP_020065376.1">
    <property type="nucleotide sequence ID" value="XM_020208627.2"/>
</dbReference>
<feature type="region of interest" description="Disordered" evidence="19">
    <location>
        <begin position="633"/>
        <end position="653"/>
    </location>
</feature>
<feature type="compositionally biased region" description="Low complexity" evidence="19">
    <location>
        <begin position="421"/>
        <end position="433"/>
    </location>
</feature>
<dbReference type="FunFam" id="3.40.1090.10:FF:000013">
    <property type="entry name" value="Lysophospholipase NTE1"/>
    <property type="match status" value="1"/>
</dbReference>
<evidence type="ECO:0000256" key="9">
    <source>
        <dbReference type="ARBA" id="ARBA00022824"/>
    </source>
</evidence>
<dbReference type="Pfam" id="PF24179">
    <property type="entry name" value="NTE_Ploop"/>
    <property type="match status" value="1"/>
</dbReference>
<dbReference type="GO" id="GO:0034638">
    <property type="term" value="P:phosphatidylcholine catabolic process"/>
    <property type="evidence" value="ECO:0007669"/>
    <property type="project" value="EnsemblFungi"/>
</dbReference>
<feature type="short sequence motif" description="GXSXG" evidence="18">
    <location>
        <begin position="1247"/>
        <end position="1251"/>
    </location>
</feature>
<dbReference type="GO" id="GO:0071071">
    <property type="term" value="P:regulation of phospholipid biosynthetic process"/>
    <property type="evidence" value="ECO:0007669"/>
    <property type="project" value="EnsemblFungi"/>
</dbReference>
<gene>
    <name evidence="23" type="ORF">CANTADRAFT_35288</name>
</gene>
<keyword evidence="10 18" id="KW-0442">Lipid degradation</keyword>
<feature type="non-terminal residue" evidence="23">
    <location>
        <position position="1521"/>
    </location>
</feature>
<dbReference type="CDD" id="cd00038">
    <property type="entry name" value="CAP_ED"/>
    <property type="match status" value="2"/>
</dbReference>
<feature type="region of interest" description="Disordered" evidence="19">
    <location>
        <begin position="495"/>
        <end position="536"/>
    </location>
</feature>
<dbReference type="PANTHER" id="PTHR14226:SF29">
    <property type="entry name" value="NEUROPATHY TARGET ESTERASE SWS"/>
    <property type="match status" value="1"/>
</dbReference>
<evidence type="ECO:0000256" key="7">
    <source>
        <dbReference type="ARBA" id="ARBA00022737"/>
    </source>
</evidence>
<feature type="non-terminal residue" evidence="23">
    <location>
        <position position="1"/>
    </location>
</feature>
<evidence type="ECO:0000256" key="20">
    <source>
        <dbReference type="SAM" id="Phobius"/>
    </source>
</evidence>
<evidence type="ECO:0000256" key="2">
    <source>
        <dbReference type="ARBA" id="ARBA00006636"/>
    </source>
</evidence>
<dbReference type="Pfam" id="PF01734">
    <property type="entry name" value="Patatin"/>
    <property type="match status" value="1"/>
</dbReference>
<dbReference type="OrthoDB" id="421051at2759"/>
<evidence type="ECO:0000256" key="13">
    <source>
        <dbReference type="ARBA" id="ARBA00023136"/>
    </source>
</evidence>
<dbReference type="InterPro" id="IPR002641">
    <property type="entry name" value="PNPLA_dom"/>
</dbReference>
<dbReference type="InterPro" id="IPR014710">
    <property type="entry name" value="RmlC-like_jellyroll"/>
</dbReference>
<evidence type="ECO:0000256" key="11">
    <source>
        <dbReference type="ARBA" id="ARBA00022989"/>
    </source>
</evidence>
<dbReference type="FunFam" id="3.40.1090.10:FF:000007">
    <property type="entry name" value="Lysophospholipase NTE1"/>
    <property type="match status" value="1"/>
</dbReference>
<evidence type="ECO:0000256" key="1">
    <source>
        <dbReference type="ARBA" id="ARBA00004586"/>
    </source>
</evidence>
<dbReference type="SUPFAM" id="SSF51206">
    <property type="entry name" value="cAMP-binding domain-like"/>
    <property type="match status" value="3"/>
</dbReference>
<dbReference type="InterPro" id="IPR056556">
    <property type="entry name" value="NTE1_P-loop_dom"/>
</dbReference>
<dbReference type="InterPro" id="IPR000595">
    <property type="entry name" value="cNMP-bd_dom"/>
</dbReference>
<feature type="domain" description="PNPLA" evidence="22">
    <location>
        <begin position="1216"/>
        <end position="1380"/>
    </location>
</feature>
<organism evidence="23 24">
    <name type="scientific">Suhomyces tanzawaensis NRRL Y-17324</name>
    <dbReference type="NCBI Taxonomy" id="984487"/>
    <lineage>
        <taxon>Eukaryota</taxon>
        <taxon>Fungi</taxon>
        <taxon>Dikarya</taxon>
        <taxon>Ascomycota</taxon>
        <taxon>Saccharomycotina</taxon>
        <taxon>Pichiomycetes</taxon>
        <taxon>Debaryomycetaceae</taxon>
        <taxon>Suhomyces</taxon>
    </lineage>
</organism>
<name>A0A1E4SL79_9ASCO</name>
<comment type="subcellular location">
    <subcellularLocation>
        <location evidence="1">Endoplasmic reticulum membrane</location>
    </subcellularLocation>
</comment>
<comment type="catalytic activity">
    <reaction evidence="17">
        <text>a 1-acyl-sn-glycero-3-phosphocholine + H2O = sn-glycerol 3-phosphocholine + a fatty acid + H(+)</text>
        <dbReference type="Rhea" id="RHEA:15177"/>
        <dbReference type="ChEBI" id="CHEBI:15377"/>
        <dbReference type="ChEBI" id="CHEBI:15378"/>
        <dbReference type="ChEBI" id="CHEBI:16870"/>
        <dbReference type="ChEBI" id="CHEBI:28868"/>
        <dbReference type="ChEBI" id="CHEBI:58168"/>
        <dbReference type="EC" id="3.1.1.5"/>
    </reaction>
</comment>
<reference evidence="24" key="1">
    <citation type="submission" date="2016-05" db="EMBL/GenBank/DDBJ databases">
        <title>Comparative genomics of biotechnologically important yeasts.</title>
        <authorList>
            <consortium name="DOE Joint Genome Institute"/>
            <person name="Riley R."/>
            <person name="Haridas S."/>
            <person name="Wolfe K.H."/>
            <person name="Lopes M.R."/>
            <person name="Hittinger C.T."/>
            <person name="Goker M."/>
            <person name="Salamov A."/>
            <person name="Wisecaver J."/>
            <person name="Long T.M."/>
            <person name="Aerts A.L."/>
            <person name="Barry K."/>
            <person name="Choi C."/>
            <person name="Clum A."/>
            <person name="Coughlan A.Y."/>
            <person name="Deshpande S."/>
            <person name="Douglass A.P."/>
            <person name="Hanson S.J."/>
            <person name="Klenk H.-P."/>
            <person name="Labutti K."/>
            <person name="Lapidus A."/>
            <person name="Lindquist E."/>
            <person name="Lipzen A."/>
            <person name="Meier-Kolthoff J.P."/>
            <person name="Ohm R.A."/>
            <person name="Otillar R.P."/>
            <person name="Pangilinan J."/>
            <person name="Peng Y."/>
            <person name="Rokas A."/>
            <person name="Rosa C.A."/>
            <person name="Scheuner C."/>
            <person name="Sibirny A.A."/>
            <person name="Slot J.C."/>
            <person name="Stielow J.B."/>
            <person name="Sun H."/>
            <person name="Kurtzman C.P."/>
            <person name="Blackwell M."/>
            <person name="Grigoriev I.V."/>
            <person name="Jeffries T.W."/>
        </authorList>
    </citation>
    <scope>NUCLEOTIDE SEQUENCE [LARGE SCALE GENOMIC DNA]</scope>
    <source>
        <strain evidence="24">NRRL Y-17324</strain>
    </source>
</reference>
<keyword evidence="7" id="KW-0677">Repeat</keyword>
<dbReference type="Gene3D" id="3.40.1090.10">
    <property type="entry name" value="Cytosolic phospholipase A2 catalytic domain"/>
    <property type="match status" value="2"/>
</dbReference>
<dbReference type="InterPro" id="IPR018490">
    <property type="entry name" value="cNMP-bd_dom_sf"/>
</dbReference>
<feature type="active site" description="Nucleophile" evidence="18">
    <location>
        <position position="1249"/>
    </location>
</feature>
<keyword evidence="6 20" id="KW-0812">Transmembrane</keyword>
<evidence type="ECO:0000259" key="22">
    <source>
        <dbReference type="PROSITE" id="PS51635"/>
    </source>
</evidence>
<protein>
    <recommendedName>
        <fullName evidence="4">Lysophospholipase NTE1</fullName>
        <ecNumber evidence="3">3.1.1.5</ecNumber>
    </recommendedName>
    <alternativeName>
        <fullName evidence="16">Intracellular phospholipase B</fullName>
    </alternativeName>
    <alternativeName>
        <fullName evidence="5">Lysophospholipase nte1</fullName>
    </alternativeName>
    <alternativeName>
        <fullName evidence="15">Neuropathy target esterase homolog</fullName>
    </alternativeName>
</protein>
<feature type="transmembrane region" description="Helical" evidence="20">
    <location>
        <begin position="15"/>
        <end position="38"/>
    </location>
</feature>
<dbReference type="STRING" id="984487.A0A1E4SL79"/>
<dbReference type="InterPro" id="IPR016035">
    <property type="entry name" value="Acyl_Trfase/lysoPLipase"/>
</dbReference>
<evidence type="ECO:0000256" key="12">
    <source>
        <dbReference type="ARBA" id="ARBA00023098"/>
    </source>
</evidence>
<evidence type="ECO:0000256" key="19">
    <source>
        <dbReference type="SAM" id="MobiDB-lite"/>
    </source>
</evidence>
<evidence type="ECO:0000256" key="5">
    <source>
        <dbReference type="ARBA" id="ARBA00019324"/>
    </source>
</evidence>
<feature type="compositionally biased region" description="Polar residues" evidence="19">
    <location>
        <begin position="495"/>
        <end position="520"/>
    </location>
</feature>
<evidence type="ECO:0000256" key="3">
    <source>
        <dbReference type="ARBA" id="ARBA00013274"/>
    </source>
</evidence>
<evidence type="ECO:0000256" key="6">
    <source>
        <dbReference type="ARBA" id="ARBA00022692"/>
    </source>
</evidence>
<evidence type="ECO:0000256" key="4">
    <source>
        <dbReference type="ARBA" id="ARBA00018317"/>
    </source>
</evidence>
<feature type="domain" description="Cyclic nucleotide-binding" evidence="21">
    <location>
        <begin position="786"/>
        <end position="923"/>
    </location>
</feature>
<evidence type="ECO:0000313" key="24">
    <source>
        <dbReference type="Proteomes" id="UP000094285"/>
    </source>
</evidence>
<dbReference type="SMART" id="SM00100">
    <property type="entry name" value="cNMP"/>
    <property type="match status" value="1"/>
</dbReference>
<feature type="transmembrane region" description="Helical" evidence="20">
    <location>
        <begin position="59"/>
        <end position="78"/>
    </location>
</feature>
<comment type="similarity">
    <text evidence="2">Belongs to the NTE family.</text>
</comment>
<dbReference type="PROSITE" id="PS51635">
    <property type="entry name" value="PNPLA"/>
    <property type="match status" value="1"/>
</dbReference>
<feature type="active site" description="Proton acceptor" evidence="18">
    <location>
        <position position="1367"/>
    </location>
</feature>
<dbReference type="SUPFAM" id="SSF52151">
    <property type="entry name" value="FabD/lysophospholipase-like"/>
    <property type="match status" value="1"/>
</dbReference>
<keyword evidence="12 18" id="KW-0443">Lipid metabolism</keyword>
<dbReference type="GO" id="GO:0004622">
    <property type="term" value="F:phosphatidylcholine lysophospholipase activity"/>
    <property type="evidence" value="ECO:0007669"/>
    <property type="project" value="UniProtKB-EC"/>
</dbReference>